<evidence type="ECO:0000313" key="4">
    <source>
        <dbReference type="EMBL" id="GEU70378.1"/>
    </source>
</evidence>
<dbReference type="InterPro" id="IPR043502">
    <property type="entry name" value="DNA/RNA_pol_sf"/>
</dbReference>
<dbReference type="PANTHER" id="PTHR24559">
    <property type="entry name" value="TRANSPOSON TY3-I GAG-POL POLYPROTEIN"/>
    <property type="match status" value="1"/>
</dbReference>
<comment type="caution">
    <text evidence="4">The sequence shown here is derived from an EMBL/GenBank/DDBJ whole genome shotgun (WGS) entry which is preliminary data.</text>
</comment>
<evidence type="ECO:0000259" key="3">
    <source>
        <dbReference type="Pfam" id="PF17919"/>
    </source>
</evidence>
<evidence type="ECO:0000259" key="2">
    <source>
        <dbReference type="Pfam" id="PF00078"/>
    </source>
</evidence>
<accession>A0A6L2M8X7</accession>
<feature type="domain" description="Reverse transcriptase/retrotransposon-derived protein RNase H-like" evidence="3">
    <location>
        <begin position="962"/>
        <end position="1021"/>
    </location>
</feature>
<feature type="domain" description="Reverse transcriptase" evidence="2">
    <location>
        <begin position="762"/>
        <end position="906"/>
    </location>
</feature>
<dbReference type="SUPFAM" id="SSF56672">
    <property type="entry name" value="DNA/RNA polymerases"/>
    <property type="match status" value="1"/>
</dbReference>
<feature type="compositionally biased region" description="Basic residues" evidence="1">
    <location>
        <begin position="259"/>
        <end position="269"/>
    </location>
</feature>
<dbReference type="PANTHER" id="PTHR24559:SF444">
    <property type="entry name" value="REVERSE TRANSCRIPTASE DOMAIN-CONTAINING PROTEIN"/>
    <property type="match status" value="1"/>
</dbReference>
<sequence>MAVQRQTAASRSVRPPMRVQHGVFAGVPTTRWTRSLSKLAHTPNLRVSFGQVASGGCEGVGGLGFGDGGGGQDFGGEVASVVARLFCVKIDKVRAEIVGYPNVGESSLNNRCVVCPQQLQDELDNIQDFCEEYYEDILPIILDKVRRDKRKEVHARLDFGEGSREKRAREDSHYSSARALTARPERLKVRDRLRYDDRHVLDRLGYPVDRERFCGVGESYDDSHSHSYHDRDRSLHMKMRRDNESSLSSVSKSDSSDRRYRKSKSKRHKPTDDDDLTKPWMCEEEDPFTPRIRNFKSLRRTRMPNNVKTYDGTRDQRITSKFSRRQHRWNGRQCLHGSVSSIFHKQKKYVKDPVEIHNIKQKDGETIEYFMERFKVETGCMKEASECMWISGFMHGVNNSELTKRLNKHVPKTMEEMMITSNAFIRGEVATANKKKSHTSWRTQDQKPKEILTVEAGKFQPPPPMVTPVEKRSSNKFCDFHNDKGHNTDECMQLKKQIEELVRAGKLSHLIKEIKHGRASQREITFPPLTTSSGAEGPLVIEAEIGEHMIHRMYVDGGSSMEILYEHCFNRLWPEVKNQMVPTTTSLTGFSGETIWPMGQLRLLVTIGDADHSTRAWMNFMIIRSLSPYNGIIGRHEIKEIQAVPSTAHGMLKFSVDGGIVTICSTILIPDECATVITSSVVPKEESSDIFAWHPSNMTGVPRSVAEHRLNIREGYSPVRQKKMGQALERAKAIQAEVQKLVEAGIMREIYYHDWLSNPVMVKKHDGSWRMCVDFTDLNKACPQDCYPLLEIEWIVESLCGNPFKCFLDAYKGYHQIHLAESDEEKTAFHTGQGVYCYTKMPFGLKNAGATYQRLVDKAFDSQIGRNIEVYVDNLVVKSHTEAEMLRDIGETFRTLRKINMKLNPKNVPAVLQLSSPRTIKEVQSLNGKLASLNKFLSKSVEKSLPLFKTLKKCIKKSDFHWTSKAKQAFKQLKQHLSELPLLVAPKPKEELIVYMSASYGAISAVLMTERRAVQTPVCFCGLDDRKKGGSDASLLRKPHITGPETELYFDGKASSSLVFAAKRLRRTNTKIEHHAGRTQYHVPAEDVGERTASNNEAEYEALIASLRIAAQMGVQNIHVIDIAGPFPEGPGKVRFLIVVVDYFTKWIEAKATRQSLRQSTVDIVFNDEELWLNLDLLEERREHAAIHETKAKLKMKKYYNARVRGITFRPGDFVYRSNNASHAVDEGKLGPKWKGPYEATEALGDEHINYGLRMKHLYQGRGTSPILKGVTKLDLSNLGEAPSSDVSVCVAASANRIAKPCGATVGTDTGTPLDLA</sequence>
<dbReference type="Pfam" id="PF17919">
    <property type="entry name" value="RT_RNaseH_2"/>
    <property type="match status" value="1"/>
</dbReference>
<evidence type="ECO:0008006" key="5">
    <source>
        <dbReference type="Google" id="ProtNLM"/>
    </source>
</evidence>
<reference evidence="4" key="1">
    <citation type="journal article" date="2019" name="Sci. Rep.">
        <title>Draft genome of Tanacetum cinerariifolium, the natural source of mosquito coil.</title>
        <authorList>
            <person name="Yamashiro T."/>
            <person name="Shiraishi A."/>
            <person name="Satake H."/>
            <person name="Nakayama K."/>
        </authorList>
    </citation>
    <scope>NUCLEOTIDE SEQUENCE</scope>
</reference>
<dbReference type="Gene3D" id="3.30.70.270">
    <property type="match status" value="2"/>
</dbReference>
<protein>
    <recommendedName>
        <fullName evidence="5">Reverse transcriptase domain-containing protein</fullName>
    </recommendedName>
</protein>
<dbReference type="InterPro" id="IPR041577">
    <property type="entry name" value="RT_RNaseH_2"/>
</dbReference>
<dbReference type="EMBL" id="BKCJ010006101">
    <property type="protein sequence ID" value="GEU70378.1"/>
    <property type="molecule type" value="Genomic_DNA"/>
</dbReference>
<dbReference type="InterPro" id="IPR043128">
    <property type="entry name" value="Rev_trsase/Diguanyl_cyclase"/>
</dbReference>
<dbReference type="CDD" id="cd01647">
    <property type="entry name" value="RT_LTR"/>
    <property type="match status" value="1"/>
</dbReference>
<dbReference type="Pfam" id="PF00078">
    <property type="entry name" value="RVT_1"/>
    <property type="match status" value="1"/>
</dbReference>
<evidence type="ECO:0000256" key="1">
    <source>
        <dbReference type="SAM" id="MobiDB-lite"/>
    </source>
</evidence>
<dbReference type="Gene3D" id="3.10.10.10">
    <property type="entry name" value="HIV Type 1 Reverse Transcriptase, subunit A, domain 1"/>
    <property type="match status" value="1"/>
</dbReference>
<feature type="region of interest" description="Disordered" evidence="1">
    <location>
        <begin position="218"/>
        <end position="280"/>
    </location>
</feature>
<feature type="compositionally biased region" description="Basic and acidic residues" evidence="1">
    <location>
        <begin position="221"/>
        <end position="244"/>
    </location>
</feature>
<organism evidence="4">
    <name type="scientific">Tanacetum cinerariifolium</name>
    <name type="common">Dalmatian daisy</name>
    <name type="synonym">Chrysanthemum cinerariifolium</name>
    <dbReference type="NCBI Taxonomy" id="118510"/>
    <lineage>
        <taxon>Eukaryota</taxon>
        <taxon>Viridiplantae</taxon>
        <taxon>Streptophyta</taxon>
        <taxon>Embryophyta</taxon>
        <taxon>Tracheophyta</taxon>
        <taxon>Spermatophyta</taxon>
        <taxon>Magnoliopsida</taxon>
        <taxon>eudicotyledons</taxon>
        <taxon>Gunneridae</taxon>
        <taxon>Pentapetalae</taxon>
        <taxon>asterids</taxon>
        <taxon>campanulids</taxon>
        <taxon>Asterales</taxon>
        <taxon>Asteraceae</taxon>
        <taxon>Asteroideae</taxon>
        <taxon>Anthemideae</taxon>
        <taxon>Anthemidinae</taxon>
        <taxon>Tanacetum</taxon>
    </lineage>
</organism>
<name>A0A6L2M8X7_TANCI</name>
<gene>
    <name evidence="4" type="ORF">Tci_042356</name>
</gene>
<dbReference type="InterPro" id="IPR053134">
    <property type="entry name" value="RNA-dir_DNA_polymerase"/>
</dbReference>
<proteinExistence type="predicted"/>
<dbReference type="InterPro" id="IPR000477">
    <property type="entry name" value="RT_dom"/>
</dbReference>